<dbReference type="AlphaFoldDB" id="A0A6J4R6U4"/>
<accession>A0A6J4R6U4</accession>
<reference evidence="2" key="1">
    <citation type="submission" date="2020-02" db="EMBL/GenBank/DDBJ databases">
        <authorList>
            <person name="Meier V. D."/>
        </authorList>
    </citation>
    <scope>NUCLEOTIDE SEQUENCE</scope>
    <source>
        <strain evidence="2">AVDCRST_MAG02</strain>
    </source>
</reference>
<feature type="region of interest" description="Disordered" evidence="1">
    <location>
        <begin position="30"/>
        <end position="58"/>
    </location>
</feature>
<dbReference type="EMBL" id="CADCVH010000079">
    <property type="protein sequence ID" value="CAA9461886.1"/>
    <property type="molecule type" value="Genomic_DNA"/>
</dbReference>
<name>A0A6J4R6U4_9ACTN</name>
<protein>
    <submittedName>
        <fullName evidence="2">Uncharacterized protein</fullName>
    </submittedName>
</protein>
<proteinExistence type="predicted"/>
<evidence type="ECO:0000256" key="1">
    <source>
        <dbReference type="SAM" id="MobiDB-lite"/>
    </source>
</evidence>
<organism evidence="2">
    <name type="scientific">uncultured Rubrobacteraceae bacterium</name>
    <dbReference type="NCBI Taxonomy" id="349277"/>
    <lineage>
        <taxon>Bacteria</taxon>
        <taxon>Bacillati</taxon>
        <taxon>Actinomycetota</taxon>
        <taxon>Rubrobacteria</taxon>
        <taxon>Rubrobacterales</taxon>
        <taxon>Rubrobacteraceae</taxon>
        <taxon>environmental samples</taxon>
    </lineage>
</organism>
<sequence>MTDEEIGRFASVLEECERIRAVMARDEAALSTGEHDGIPIAAAPPEQRPPELTRPSAA</sequence>
<gene>
    <name evidence="2" type="ORF">AVDCRST_MAG02-3119</name>
</gene>
<evidence type="ECO:0000313" key="2">
    <source>
        <dbReference type="EMBL" id="CAA9461886.1"/>
    </source>
</evidence>